<feature type="non-terminal residue" evidence="2">
    <location>
        <position position="73"/>
    </location>
</feature>
<name>A0A8T2WTM6_POPDE</name>
<accession>A0A8T2WTM6</accession>
<evidence type="ECO:0000313" key="2">
    <source>
        <dbReference type="EMBL" id="KAH8483884.1"/>
    </source>
</evidence>
<keyword evidence="3" id="KW-1185">Reference proteome</keyword>
<reference evidence="2" key="1">
    <citation type="journal article" date="2021" name="J. Hered.">
        <title>Genome Assembly of Salicaceae Populus deltoides (Eastern Cottonwood) I-69 Based on Nanopore Sequencing and Hi-C Technologies.</title>
        <authorList>
            <person name="Bai S."/>
            <person name="Wu H."/>
            <person name="Zhang J."/>
            <person name="Pan Z."/>
            <person name="Zhao W."/>
            <person name="Li Z."/>
            <person name="Tong C."/>
        </authorList>
    </citation>
    <scope>NUCLEOTIDE SEQUENCE</scope>
    <source>
        <tissue evidence="2">Leaf</tissue>
    </source>
</reference>
<evidence type="ECO:0000313" key="3">
    <source>
        <dbReference type="Proteomes" id="UP000807159"/>
    </source>
</evidence>
<evidence type="ECO:0000256" key="1">
    <source>
        <dbReference type="SAM" id="Phobius"/>
    </source>
</evidence>
<comment type="caution">
    <text evidence="2">The sequence shown here is derived from an EMBL/GenBank/DDBJ whole genome shotgun (WGS) entry which is preliminary data.</text>
</comment>
<sequence>RRELRKPKLLLVFVCRGGREEAGSAGATGGRRRTAPRLWAMLLLLPPLGAGVDGLPSLLLVVGLAGAGRSFRA</sequence>
<keyword evidence="1" id="KW-0472">Membrane</keyword>
<feature type="transmembrane region" description="Helical" evidence="1">
    <location>
        <begin position="38"/>
        <end position="67"/>
    </location>
</feature>
<feature type="non-terminal residue" evidence="2">
    <location>
        <position position="1"/>
    </location>
</feature>
<dbReference type="Proteomes" id="UP000807159">
    <property type="component" value="Chromosome 17"/>
</dbReference>
<keyword evidence="1" id="KW-1133">Transmembrane helix</keyword>
<dbReference type="AlphaFoldDB" id="A0A8T2WTM6"/>
<protein>
    <submittedName>
        <fullName evidence="2">Uncharacterized protein</fullName>
    </submittedName>
</protein>
<dbReference type="EMBL" id="JACEGQ020000017">
    <property type="protein sequence ID" value="KAH8483884.1"/>
    <property type="molecule type" value="Genomic_DNA"/>
</dbReference>
<gene>
    <name evidence="2" type="ORF">H0E87_028335</name>
</gene>
<organism evidence="2 3">
    <name type="scientific">Populus deltoides</name>
    <name type="common">Eastern poplar</name>
    <name type="synonym">Eastern cottonwood</name>
    <dbReference type="NCBI Taxonomy" id="3696"/>
    <lineage>
        <taxon>Eukaryota</taxon>
        <taxon>Viridiplantae</taxon>
        <taxon>Streptophyta</taxon>
        <taxon>Embryophyta</taxon>
        <taxon>Tracheophyta</taxon>
        <taxon>Spermatophyta</taxon>
        <taxon>Magnoliopsida</taxon>
        <taxon>eudicotyledons</taxon>
        <taxon>Gunneridae</taxon>
        <taxon>Pentapetalae</taxon>
        <taxon>rosids</taxon>
        <taxon>fabids</taxon>
        <taxon>Malpighiales</taxon>
        <taxon>Salicaceae</taxon>
        <taxon>Saliceae</taxon>
        <taxon>Populus</taxon>
    </lineage>
</organism>
<proteinExistence type="predicted"/>
<keyword evidence="1" id="KW-0812">Transmembrane</keyword>